<comment type="caution">
    <text evidence="19">The sequence shown here is derived from an EMBL/GenBank/DDBJ whole genome shotgun (WGS) entry which is preliminary data.</text>
</comment>
<comment type="catalytic activity">
    <reaction evidence="13">
        <text>1D-myo-inositol 1,2,6-trisphosphate + H2O = 1D-myo-inositol 1,2-bisphosphate + phosphate</text>
        <dbReference type="Rhea" id="RHEA:77131"/>
        <dbReference type="ChEBI" id="CHEBI:15377"/>
        <dbReference type="ChEBI" id="CHEBI:43474"/>
        <dbReference type="ChEBI" id="CHEBI:195537"/>
        <dbReference type="ChEBI" id="CHEBI:195539"/>
    </reaction>
    <physiologicalReaction direction="left-to-right" evidence="13">
        <dbReference type="Rhea" id="RHEA:77132"/>
    </physiologicalReaction>
</comment>
<keyword evidence="18" id="KW-1133">Transmembrane helix</keyword>
<reference evidence="19 20" key="1">
    <citation type="journal article" date="2023" name="G3 (Bethesda)">
        <title>A chromosome-level genome assembly of Zasmidium syzygii isolated from banana leaves.</title>
        <authorList>
            <person name="van Westerhoven A.C."/>
            <person name="Mehrabi R."/>
            <person name="Talebi R."/>
            <person name="Steentjes M.B.F."/>
            <person name="Corcolon B."/>
            <person name="Chong P.A."/>
            <person name="Kema G.H.J."/>
            <person name="Seidl M.F."/>
        </authorList>
    </citation>
    <scope>NUCLEOTIDE SEQUENCE [LARGE SCALE GENOMIC DNA]</scope>
    <source>
        <strain evidence="19 20">P124</strain>
    </source>
</reference>
<sequence>MVDFSLGRLLGRRHKYEPLHGQKGFGSKFVTSDVTQKAAVLFIVMLCGLAAVGLVVSGGQYSPFFSVDSSISNDIPPRCSVTFANVLSRHGARDPTASKTKAYNATVQKIHANVQNYPGKYAFLKNYQYTLGADQLTLFGQQEMINSGIKFYDRYEQLANNLTPFVRSASEDRVVESAENFTQGYHSAKLADRRNRRGDSAYPYPITVISEADGSNNTLNHGLCTDFEDGPDDAIASNAQKTWANVFVPAIQSRLNSDLQGANLTQTEVIYVMDLCPFNTVASNNGTISPFCSLFTEEEWHQYNYYETLNKYYGYSYGNPLGPTQGVGFANELIARLTNSAVDDETSTNHTLDENPATFPLHRSLYADFSHDNDMTAIFSALGLYNGTSPLSNTTVTEAQDAHGYSAAWTVPFAARAYFEKLRCAGSREEFVRVIINDRVLPLSQCGGDRFGRCTLSKFVDSLGFAKSNGLWDQCFV</sequence>
<dbReference type="CDD" id="cd07061">
    <property type="entry name" value="HP_HAP_like"/>
    <property type="match status" value="1"/>
</dbReference>
<comment type="catalytic activity">
    <reaction evidence="11">
        <text>1D-myo-inositol 1,2,5,6-tetrakisphosphate + H2O = 1D-myo-inositol 1,2,6-trisphosphate + phosphate</text>
        <dbReference type="Rhea" id="RHEA:77119"/>
        <dbReference type="ChEBI" id="CHEBI:15377"/>
        <dbReference type="ChEBI" id="CHEBI:43474"/>
        <dbReference type="ChEBI" id="CHEBI:195535"/>
        <dbReference type="ChEBI" id="CHEBI:195537"/>
    </reaction>
    <physiologicalReaction direction="left-to-right" evidence="11">
        <dbReference type="Rhea" id="RHEA:77120"/>
    </physiologicalReaction>
</comment>
<protein>
    <recommendedName>
        <fullName evidence="16">Phytase A</fullName>
        <ecNumber evidence="4">3.1.3.8</ecNumber>
    </recommendedName>
    <alternativeName>
        <fullName evidence="17">Histidine acid phosphatase phyA</fullName>
    </alternativeName>
    <alternativeName>
        <fullName evidence="10">Myo-inositol hexakisphosphate phosphohydrolase A</fullName>
    </alternativeName>
    <alternativeName>
        <fullName evidence="9">Myo-inositol-hexaphosphate 3-phosphohydrolase A</fullName>
    </alternativeName>
</protein>
<comment type="subunit">
    <text evidence="3">Monomer.</text>
</comment>
<evidence type="ECO:0000256" key="15">
    <source>
        <dbReference type="ARBA" id="ARBA00043788"/>
    </source>
</evidence>
<feature type="transmembrane region" description="Helical" evidence="18">
    <location>
        <begin position="38"/>
        <end position="61"/>
    </location>
</feature>
<evidence type="ECO:0000313" key="20">
    <source>
        <dbReference type="Proteomes" id="UP001305779"/>
    </source>
</evidence>
<evidence type="ECO:0000256" key="3">
    <source>
        <dbReference type="ARBA" id="ARBA00011245"/>
    </source>
</evidence>
<accession>A0ABR0F456</accession>
<evidence type="ECO:0000256" key="11">
    <source>
        <dbReference type="ARBA" id="ARBA00043670"/>
    </source>
</evidence>
<dbReference type="InterPro" id="IPR016274">
    <property type="entry name" value="Histidine_acid_Pase_euk"/>
</dbReference>
<comment type="catalytic activity">
    <reaction evidence="14">
        <text>1D-myo-inositol 1,2,4,5,6-pentakisphosphate + H2O = 1D-myo-inositol 1,2,5,6-tetrakisphosphate + phosphate</text>
        <dbReference type="Rhea" id="RHEA:77115"/>
        <dbReference type="ChEBI" id="CHEBI:15377"/>
        <dbReference type="ChEBI" id="CHEBI:43474"/>
        <dbReference type="ChEBI" id="CHEBI:57798"/>
        <dbReference type="ChEBI" id="CHEBI:195535"/>
    </reaction>
    <physiologicalReaction direction="left-to-right" evidence="14">
        <dbReference type="Rhea" id="RHEA:77116"/>
    </physiologicalReaction>
</comment>
<dbReference type="PROSITE" id="PS00778">
    <property type="entry name" value="HIS_ACID_PHOSPHAT_2"/>
    <property type="match status" value="1"/>
</dbReference>
<dbReference type="Gene3D" id="3.40.50.1240">
    <property type="entry name" value="Phosphoglycerate mutase-like"/>
    <property type="match status" value="1"/>
</dbReference>
<evidence type="ECO:0000256" key="9">
    <source>
        <dbReference type="ARBA" id="ARBA00041857"/>
    </source>
</evidence>
<comment type="catalytic activity">
    <reaction evidence="15">
        <text>1D-myo-inositol hexakisphosphate + H2O = 1D-myo-inositol 1,2,4,5,6-pentakisphosphate + phosphate</text>
        <dbReference type="Rhea" id="RHEA:16989"/>
        <dbReference type="ChEBI" id="CHEBI:15377"/>
        <dbReference type="ChEBI" id="CHEBI:43474"/>
        <dbReference type="ChEBI" id="CHEBI:57798"/>
        <dbReference type="ChEBI" id="CHEBI:58130"/>
        <dbReference type="EC" id="3.1.3.8"/>
    </reaction>
    <physiologicalReaction direction="left-to-right" evidence="15">
        <dbReference type="Rhea" id="RHEA:16990"/>
    </physiologicalReaction>
</comment>
<evidence type="ECO:0000256" key="17">
    <source>
        <dbReference type="ARBA" id="ARBA00044262"/>
    </source>
</evidence>
<dbReference type="PIRSF" id="PIRSF000894">
    <property type="entry name" value="Acid_phosphatase"/>
    <property type="match status" value="1"/>
</dbReference>
<evidence type="ECO:0000256" key="16">
    <source>
        <dbReference type="ARBA" id="ARBA00044106"/>
    </source>
</evidence>
<keyword evidence="7" id="KW-1015">Disulfide bond</keyword>
<keyword evidence="18" id="KW-0472">Membrane</keyword>
<evidence type="ECO:0000256" key="4">
    <source>
        <dbReference type="ARBA" id="ARBA00012632"/>
    </source>
</evidence>
<keyword evidence="6" id="KW-0378">Hydrolase</keyword>
<dbReference type="InterPro" id="IPR033379">
    <property type="entry name" value="Acid_Pase_AS"/>
</dbReference>
<comment type="similarity">
    <text evidence="2">Belongs to the histidine acid phosphatase family.</text>
</comment>
<evidence type="ECO:0000256" key="18">
    <source>
        <dbReference type="SAM" id="Phobius"/>
    </source>
</evidence>
<comment type="catalytic activity">
    <reaction evidence="12">
        <text>1D-myo-inositol 1,2-bisphosphate + H2O = 1D-myo-inositol 2-phosphate + phosphate</text>
        <dbReference type="Rhea" id="RHEA:77135"/>
        <dbReference type="ChEBI" id="CHEBI:15377"/>
        <dbReference type="ChEBI" id="CHEBI:43474"/>
        <dbReference type="ChEBI" id="CHEBI:84142"/>
        <dbReference type="ChEBI" id="CHEBI:195539"/>
    </reaction>
    <physiologicalReaction direction="left-to-right" evidence="12">
        <dbReference type="Rhea" id="RHEA:77136"/>
    </physiologicalReaction>
</comment>
<dbReference type="PANTHER" id="PTHR20963:SF24">
    <property type="entry name" value="3-PHYTASE B"/>
    <property type="match status" value="1"/>
</dbReference>
<gene>
    <name evidence="19" type="ORF">PRZ48_002483</name>
</gene>
<dbReference type="Pfam" id="PF00328">
    <property type="entry name" value="His_Phos_2"/>
    <property type="match status" value="1"/>
</dbReference>
<evidence type="ECO:0000256" key="8">
    <source>
        <dbReference type="ARBA" id="ARBA00023180"/>
    </source>
</evidence>
<dbReference type="EMBL" id="JAXOVC010000001">
    <property type="protein sequence ID" value="KAK4508744.1"/>
    <property type="molecule type" value="Genomic_DNA"/>
</dbReference>
<dbReference type="InterPro" id="IPR000560">
    <property type="entry name" value="His_Pase_clade-2"/>
</dbReference>
<evidence type="ECO:0000256" key="12">
    <source>
        <dbReference type="ARBA" id="ARBA00043675"/>
    </source>
</evidence>
<keyword evidence="8" id="KW-0325">Glycoprotein</keyword>
<organism evidence="19 20">
    <name type="scientific">Zasmidium cellare</name>
    <name type="common">Wine cellar mold</name>
    <name type="synonym">Racodium cellare</name>
    <dbReference type="NCBI Taxonomy" id="395010"/>
    <lineage>
        <taxon>Eukaryota</taxon>
        <taxon>Fungi</taxon>
        <taxon>Dikarya</taxon>
        <taxon>Ascomycota</taxon>
        <taxon>Pezizomycotina</taxon>
        <taxon>Dothideomycetes</taxon>
        <taxon>Dothideomycetidae</taxon>
        <taxon>Mycosphaerellales</taxon>
        <taxon>Mycosphaerellaceae</taxon>
        <taxon>Zasmidium</taxon>
    </lineage>
</organism>
<dbReference type="InterPro" id="IPR029033">
    <property type="entry name" value="His_PPase_superfam"/>
</dbReference>
<dbReference type="PROSITE" id="PS00616">
    <property type="entry name" value="HIS_ACID_PHOSPHAT_1"/>
    <property type="match status" value="1"/>
</dbReference>
<evidence type="ECO:0000256" key="2">
    <source>
        <dbReference type="ARBA" id="ARBA00005375"/>
    </source>
</evidence>
<evidence type="ECO:0000256" key="10">
    <source>
        <dbReference type="ARBA" id="ARBA00042300"/>
    </source>
</evidence>
<evidence type="ECO:0000256" key="1">
    <source>
        <dbReference type="ARBA" id="ARBA00004613"/>
    </source>
</evidence>
<evidence type="ECO:0000256" key="13">
    <source>
        <dbReference type="ARBA" id="ARBA00043721"/>
    </source>
</evidence>
<keyword evidence="5" id="KW-0964">Secreted</keyword>
<dbReference type="PANTHER" id="PTHR20963">
    <property type="entry name" value="MULTIPLE INOSITOL POLYPHOSPHATE PHOSPHATASE-RELATED"/>
    <property type="match status" value="1"/>
</dbReference>
<evidence type="ECO:0000256" key="6">
    <source>
        <dbReference type="ARBA" id="ARBA00022801"/>
    </source>
</evidence>
<keyword evidence="20" id="KW-1185">Reference proteome</keyword>
<proteinExistence type="inferred from homology"/>
<evidence type="ECO:0000256" key="7">
    <source>
        <dbReference type="ARBA" id="ARBA00023157"/>
    </source>
</evidence>
<dbReference type="SUPFAM" id="SSF53254">
    <property type="entry name" value="Phosphoglycerate mutase-like"/>
    <property type="match status" value="1"/>
</dbReference>
<dbReference type="Proteomes" id="UP001305779">
    <property type="component" value="Unassembled WGS sequence"/>
</dbReference>
<comment type="subcellular location">
    <subcellularLocation>
        <location evidence="1">Secreted</location>
    </subcellularLocation>
</comment>
<evidence type="ECO:0000256" key="14">
    <source>
        <dbReference type="ARBA" id="ARBA00043748"/>
    </source>
</evidence>
<name>A0ABR0F456_ZASCE</name>
<evidence type="ECO:0000256" key="5">
    <source>
        <dbReference type="ARBA" id="ARBA00022525"/>
    </source>
</evidence>
<evidence type="ECO:0000313" key="19">
    <source>
        <dbReference type="EMBL" id="KAK4508744.1"/>
    </source>
</evidence>
<keyword evidence="18" id="KW-0812">Transmembrane</keyword>
<dbReference type="EC" id="3.1.3.8" evidence="4"/>